<sequence>MSASTSAEPFLSVTASTGTNADLSAILESEYDRNSDVTRGHAGVRAQAMDPEGNLVDDFVFDSGTGPLSKMVMHVRNAPSPGATSSLAIAQMITKEATTRFSL</sequence>
<dbReference type="WBParaSite" id="HPBE_0002697801-mRNA-1">
    <property type="protein sequence ID" value="HPBE_0002697801-mRNA-1"/>
    <property type="gene ID" value="HPBE_0002697801"/>
</dbReference>
<keyword evidence="2" id="KW-0285">Flavoprotein</keyword>
<evidence type="ECO:0000256" key="4">
    <source>
        <dbReference type="ARBA" id="ARBA00023002"/>
    </source>
</evidence>
<dbReference type="EMBL" id="UZAH01041482">
    <property type="protein sequence ID" value="VDP60265.1"/>
    <property type="molecule type" value="Genomic_DNA"/>
</dbReference>
<dbReference type="Proteomes" id="UP000050761">
    <property type="component" value="Unassembled WGS sequence"/>
</dbReference>
<reference evidence="5 6" key="1">
    <citation type="submission" date="2018-11" db="EMBL/GenBank/DDBJ databases">
        <authorList>
            <consortium name="Pathogen Informatics"/>
        </authorList>
    </citation>
    <scope>NUCLEOTIDE SEQUENCE [LARGE SCALE GENOMIC DNA]</scope>
</reference>
<keyword evidence="4" id="KW-0560">Oxidoreductase</keyword>
<dbReference type="AlphaFoldDB" id="A0A183GWA8"/>
<gene>
    <name evidence="5" type="ORF">HPBE_LOCUS26977</name>
</gene>
<organism evidence="6 7">
    <name type="scientific">Heligmosomoides polygyrus</name>
    <name type="common">Parasitic roundworm</name>
    <dbReference type="NCBI Taxonomy" id="6339"/>
    <lineage>
        <taxon>Eukaryota</taxon>
        <taxon>Metazoa</taxon>
        <taxon>Ecdysozoa</taxon>
        <taxon>Nematoda</taxon>
        <taxon>Chromadorea</taxon>
        <taxon>Rhabditida</taxon>
        <taxon>Rhabditina</taxon>
        <taxon>Rhabditomorpha</taxon>
        <taxon>Strongyloidea</taxon>
        <taxon>Heligmosomidae</taxon>
        <taxon>Heligmosomoides</taxon>
    </lineage>
</organism>
<keyword evidence="6" id="KW-1185">Reference proteome</keyword>
<evidence type="ECO:0000313" key="6">
    <source>
        <dbReference type="Proteomes" id="UP000050761"/>
    </source>
</evidence>
<evidence type="ECO:0000256" key="3">
    <source>
        <dbReference type="ARBA" id="ARBA00022827"/>
    </source>
</evidence>
<dbReference type="PANTHER" id="PTHR43104">
    <property type="entry name" value="L-2-HYDROXYGLUTARATE DEHYDROGENASE, MITOCHONDRIAL"/>
    <property type="match status" value="1"/>
</dbReference>
<evidence type="ECO:0000313" key="7">
    <source>
        <dbReference type="WBParaSite" id="HPBE_0002697801-mRNA-1"/>
    </source>
</evidence>
<proteinExistence type="predicted"/>
<dbReference type="OrthoDB" id="498204at2759"/>
<evidence type="ECO:0000256" key="2">
    <source>
        <dbReference type="ARBA" id="ARBA00022630"/>
    </source>
</evidence>
<protein>
    <submittedName>
        <fullName evidence="7">DAO domain-containing protein</fullName>
    </submittedName>
</protein>
<dbReference type="PANTHER" id="PTHR43104:SF2">
    <property type="entry name" value="L-2-HYDROXYGLUTARATE DEHYDROGENASE, MITOCHONDRIAL"/>
    <property type="match status" value="1"/>
</dbReference>
<accession>A0A3P8FZC4</accession>
<accession>A0A183GWA8</accession>
<dbReference type="GO" id="GO:0047545">
    <property type="term" value="F:(S)-2-hydroxyglutarate dehydrogenase activity"/>
    <property type="evidence" value="ECO:0007669"/>
    <property type="project" value="TreeGrafter"/>
</dbReference>
<reference evidence="7" key="2">
    <citation type="submission" date="2019-09" db="UniProtKB">
        <authorList>
            <consortium name="WormBaseParasite"/>
        </authorList>
    </citation>
    <scope>IDENTIFICATION</scope>
</reference>
<evidence type="ECO:0000313" key="5">
    <source>
        <dbReference type="EMBL" id="VDP60265.1"/>
    </source>
</evidence>
<comment type="cofactor">
    <cofactor evidence="1">
        <name>FAD</name>
        <dbReference type="ChEBI" id="CHEBI:57692"/>
    </cofactor>
</comment>
<name>A0A183GWA8_HELPZ</name>
<keyword evidence="3" id="KW-0274">FAD</keyword>
<evidence type="ECO:0000256" key="1">
    <source>
        <dbReference type="ARBA" id="ARBA00001974"/>
    </source>
</evidence>